<reference evidence="4 5" key="1">
    <citation type="submission" date="2021-03" db="EMBL/GenBank/DDBJ databases">
        <authorList>
            <person name="King G.J."/>
            <person name="Bancroft I."/>
            <person name="Baten A."/>
            <person name="Bloomfield J."/>
            <person name="Borpatragohain P."/>
            <person name="He Z."/>
            <person name="Irish N."/>
            <person name="Irwin J."/>
            <person name="Liu K."/>
            <person name="Mauleon R.P."/>
            <person name="Moore J."/>
            <person name="Morris R."/>
            <person name="Ostergaard L."/>
            <person name="Wang B."/>
            <person name="Wells R."/>
        </authorList>
    </citation>
    <scope>NUCLEOTIDE SEQUENCE [LARGE SCALE GENOMIC DNA]</scope>
    <source>
        <strain evidence="4">R-o-18</strain>
        <tissue evidence="4">Leaf</tissue>
    </source>
</reference>
<dbReference type="Pfam" id="PF01419">
    <property type="entry name" value="Jacalin"/>
    <property type="match status" value="7"/>
</dbReference>
<dbReference type="Gene3D" id="2.100.10.30">
    <property type="entry name" value="Jacalin-like lectin domain"/>
    <property type="match status" value="7"/>
</dbReference>
<evidence type="ECO:0000256" key="1">
    <source>
        <dbReference type="ARBA" id="ARBA00006568"/>
    </source>
</evidence>
<organism evidence="4 5">
    <name type="scientific">Brassica rapa subsp. trilocularis</name>
    <dbReference type="NCBI Taxonomy" id="1813537"/>
    <lineage>
        <taxon>Eukaryota</taxon>
        <taxon>Viridiplantae</taxon>
        <taxon>Streptophyta</taxon>
        <taxon>Embryophyta</taxon>
        <taxon>Tracheophyta</taxon>
        <taxon>Spermatophyta</taxon>
        <taxon>Magnoliopsida</taxon>
        <taxon>eudicotyledons</taxon>
        <taxon>Gunneridae</taxon>
        <taxon>Pentapetalae</taxon>
        <taxon>rosids</taxon>
        <taxon>malvids</taxon>
        <taxon>Brassicales</taxon>
        <taxon>Brassicaceae</taxon>
        <taxon>Brassiceae</taxon>
        <taxon>Brassica</taxon>
    </lineage>
</organism>
<name>A0ABQ7LN56_BRACM</name>
<dbReference type="PROSITE" id="PS51752">
    <property type="entry name" value="JACALIN_LECTIN"/>
    <property type="match status" value="7"/>
</dbReference>
<dbReference type="PANTHER" id="PTHR47293:SF34">
    <property type="entry name" value="JACALIN-TYPE LECTIN DOMAIN-CONTAINING PROTEIN"/>
    <property type="match status" value="1"/>
</dbReference>
<dbReference type="InterPro" id="IPR033734">
    <property type="entry name" value="Jacalin-like_lectin_dom_plant"/>
</dbReference>
<keyword evidence="2" id="KW-0430">Lectin</keyword>
<dbReference type="CDD" id="cd09612">
    <property type="entry name" value="Jacalin"/>
    <property type="match status" value="7"/>
</dbReference>
<feature type="domain" description="Jacalin-type lectin" evidence="3">
    <location>
        <begin position="733"/>
        <end position="876"/>
    </location>
</feature>
<feature type="domain" description="Jacalin-type lectin" evidence="3">
    <location>
        <begin position="1"/>
        <end position="123"/>
    </location>
</feature>
<proteinExistence type="inferred from homology"/>
<dbReference type="EMBL" id="JADBGQ010000007">
    <property type="protein sequence ID" value="KAG5388007.1"/>
    <property type="molecule type" value="Genomic_DNA"/>
</dbReference>
<evidence type="ECO:0000313" key="5">
    <source>
        <dbReference type="Proteomes" id="UP000823674"/>
    </source>
</evidence>
<dbReference type="InterPro" id="IPR001229">
    <property type="entry name" value="Jacalin-like_lectin_dom"/>
</dbReference>
<dbReference type="SUPFAM" id="SSF51101">
    <property type="entry name" value="Mannose-binding lectins"/>
    <property type="match status" value="7"/>
</dbReference>
<sequence length="1047" mass="112803">MSWDDGTARKVKKVHITYDDVIYSVQVTYGTALQAPRRGSVGPMSVEFTLESDEYITALSGYALSTQDVVTSLTFTTNKKTYGPYGNKFGYQISAPEKTGKQIAGFHGTKDNILNSIDVHYAPIPTGTGGSETGSGVQKLPGEGLVGGTAWDDGSDHDGVTNIYVASTLLGIKNVMFGYMKDGQSKQGGHHGGDPTKQEIVINHPDEHLVSVEGWYESSSKFIMGIQFKTNYKICASMGYRYEGGNDYKFTHQVQDKKIIGFHGFASNHLNSIGAYFAPLSSTTTLPIGTGGSGAQKLGAQGVTGGSAWDDGSYHDGVTKIVVRTCTLGVQFVNFFYDNDIGAVHGAPGDPTGSTQHIVINHPDEHLVSIEGWYISNYISGIRFKTNQKTSVYIGYEYTGSGTIFTLQVKDKKIIGFHGFASDHLNSIGAYFVPVLSTPTLPIVLPKRFGAVWDDGTHDKVKKIFIGLGQDVIASVKFEYINGSGVVNGVEHGTPTLLGFEEFTLELGLDEYITALSAYVETLSTRDVVTSLTFTTSKKNYGPYGNKSGFQIFSPGETGKQIAGFHGTSGNVLNSISGYYAPIPTYKLVAVGGTGGSAWDDGSDHDGVTKITVRTGGVGVQYVKFDYVKAGQPKQGTLHGVHGSRGSTREIVINHPDEHLVSVEGWYDSSNVILGIQFKTNLKTSDYLGYEFEGTGTKFTLQVKDKKIIGFHGFASDHLNSIGAYFVLLPSTTTTLNPIVPQKKLGAVWDDRTHDKVKKVFVGLGQDGIASVKFEYINGSGVVNGVENGTPTLLGFEEFTLGPYEYVTALSAYTKTLSTQDIVTSLTFTTNKKTYGPYGNKSGFLFPFPEETGKQIAGFHGTGGNVLNSIQVHYAPIPTVQKLDAQGGTGGTKWDDGSDHDGVTNIYVRSNMDGIQYVSFDYLKAGQPKQGAHHGGSGSRGSKGEIAINHPDEQVVSVEGWYDSANVICGVRFRTNQKIYDYMGYKFDGTGTKFTLKVQDKKIIGFHGFATNQLISLGAYFAPLSSATAPPIVTPKEVEAKGGDFNS</sequence>
<evidence type="ECO:0000256" key="2">
    <source>
        <dbReference type="ARBA" id="ARBA00022734"/>
    </source>
</evidence>
<keyword evidence="5" id="KW-1185">Reference proteome</keyword>
<comment type="similarity">
    <text evidence="1">Belongs to the jacalin lectin family.</text>
</comment>
<dbReference type="SMART" id="SM00915">
    <property type="entry name" value="Jacalin"/>
    <property type="match status" value="7"/>
</dbReference>
<dbReference type="Proteomes" id="UP000823674">
    <property type="component" value="Chromosome A08"/>
</dbReference>
<comment type="caution">
    <text evidence="4">The sequence shown here is derived from an EMBL/GenBank/DDBJ whole genome shotgun (WGS) entry which is preliminary data.</text>
</comment>
<protein>
    <recommendedName>
        <fullName evidence="3">Jacalin-type lectin domain-containing protein</fullName>
    </recommendedName>
</protein>
<feature type="domain" description="Jacalin-type lectin" evidence="3">
    <location>
        <begin position="438"/>
        <end position="582"/>
    </location>
</feature>
<feature type="domain" description="Jacalin-type lectin" evidence="3">
    <location>
        <begin position="585"/>
        <end position="728"/>
    </location>
</feature>
<evidence type="ECO:0000313" key="4">
    <source>
        <dbReference type="EMBL" id="KAG5388007.1"/>
    </source>
</evidence>
<accession>A0ABQ7LN56</accession>
<gene>
    <name evidence="4" type="primary">A08p004060.1_BraROA</name>
    <name evidence="4" type="ORF">IGI04_029548</name>
</gene>
<evidence type="ECO:0000259" key="3">
    <source>
        <dbReference type="PROSITE" id="PS51752"/>
    </source>
</evidence>
<dbReference type="InterPro" id="IPR036404">
    <property type="entry name" value="Jacalin-like_lectin_dom_sf"/>
</dbReference>
<feature type="domain" description="Jacalin-type lectin" evidence="3">
    <location>
        <begin position="137"/>
        <end position="279"/>
    </location>
</feature>
<feature type="domain" description="Jacalin-type lectin" evidence="3">
    <location>
        <begin position="880"/>
        <end position="1023"/>
    </location>
</feature>
<dbReference type="PANTHER" id="PTHR47293">
    <property type="entry name" value="JACALIN-RELATED LECTIN 3"/>
    <property type="match status" value="1"/>
</dbReference>
<feature type="domain" description="Jacalin-type lectin" evidence="3">
    <location>
        <begin position="295"/>
        <end position="434"/>
    </location>
</feature>